<evidence type="ECO:0000313" key="1">
    <source>
        <dbReference type="EMBL" id="QDV48448.1"/>
    </source>
</evidence>
<protein>
    <submittedName>
        <fullName evidence="1">Uncharacterized protein</fullName>
    </submittedName>
</protein>
<keyword evidence="2" id="KW-1185">Reference proteome</keyword>
<proteinExistence type="predicted"/>
<gene>
    <name evidence="1" type="ORF">Enr17x_04600</name>
</gene>
<dbReference type="Proteomes" id="UP000318313">
    <property type="component" value="Chromosome"/>
</dbReference>
<dbReference type="AlphaFoldDB" id="A0A518I5W5"/>
<organism evidence="1 2">
    <name type="scientific">Gimesia fumaroli</name>
    <dbReference type="NCBI Taxonomy" id="2527976"/>
    <lineage>
        <taxon>Bacteria</taxon>
        <taxon>Pseudomonadati</taxon>
        <taxon>Planctomycetota</taxon>
        <taxon>Planctomycetia</taxon>
        <taxon>Planctomycetales</taxon>
        <taxon>Planctomycetaceae</taxon>
        <taxon>Gimesia</taxon>
    </lineage>
</organism>
<evidence type="ECO:0000313" key="2">
    <source>
        <dbReference type="Proteomes" id="UP000318313"/>
    </source>
</evidence>
<name>A0A518I5W5_9PLAN</name>
<sequence>MPNSNPPCNPPSDVTCDPARLQELVYNYPYLCLDTSNFDPSDPDNTLIGAGTSWTGLTLNYTYVLNCEDDNTWVLSWGSIFLPIIYGSEKATGGSFPDLTFPSFSIANGSC</sequence>
<reference evidence="1 2" key="1">
    <citation type="submission" date="2019-03" db="EMBL/GenBank/DDBJ databases">
        <title>Deep-cultivation of Planctomycetes and their phenomic and genomic characterization uncovers novel biology.</title>
        <authorList>
            <person name="Wiegand S."/>
            <person name="Jogler M."/>
            <person name="Boedeker C."/>
            <person name="Pinto D."/>
            <person name="Vollmers J."/>
            <person name="Rivas-Marin E."/>
            <person name="Kohn T."/>
            <person name="Peeters S.H."/>
            <person name="Heuer A."/>
            <person name="Rast P."/>
            <person name="Oberbeckmann S."/>
            <person name="Bunk B."/>
            <person name="Jeske O."/>
            <person name="Meyerdierks A."/>
            <person name="Storesund J.E."/>
            <person name="Kallscheuer N."/>
            <person name="Luecker S."/>
            <person name="Lage O.M."/>
            <person name="Pohl T."/>
            <person name="Merkel B.J."/>
            <person name="Hornburger P."/>
            <person name="Mueller R.-W."/>
            <person name="Bruemmer F."/>
            <person name="Labrenz M."/>
            <person name="Spormann A.M."/>
            <person name="Op den Camp H."/>
            <person name="Overmann J."/>
            <person name="Amann R."/>
            <person name="Jetten M.S.M."/>
            <person name="Mascher T."/>
            <person name="Medema M.H."/>
            <person name="Devos D.P."/>
            <person name="Kaster A.-K."/>
            <person name="Ovreas L."/>
            <person name="Rohde M."/>
            <person name="Galperin M.Y."/>
            <person name="Jogler C."/>
        </authorList>
    </citation>
    <scope>NUCLEOTIDE SEQUENCE [LARGE SCALE GENOMIC DNA]</scope>
    <source>
        <strain evidence="1 2">Enr17</strain>
    </source>
</reference>
<dbReference type="KEGG" id="gfm:Enr17x_04600"/>
<dbReference type="EMBL" id="CP037452">
    <property type="protein sequence ID" value="QDV48448.1"/>
    <property type="molecule type" value="Genomic_DNA"/>
</dbReference>
<accession>A0A518I5W5</accession>